<dbReference type="PANTHER" id="PTHR23011:SF28">
    <property type="entry name" value="CYCLIC NUCLEOTIDE-BINDING DOMAIN CONTAINING PROTEIN"/>
    <property type="match status" value="1"/>
</dbReference>
<dbReference type="EMBL" id="CAJPWZ010002050">
    <property type="protein sequence ID" value="CAG2230117.1"/>
    <property type="molecule type" value="Genomic_DNA"/>
</dbReference>
<dbReference type="PROSITE" id="PS50042">
    <property type="entry name" value="CNMP_BINDING_3"/>
    <property type="match status" value="2"/>
</dbReference>
<keyword evidence="3" id="KW-1185">Reference proteome</keyword>
<sequence length="342" mass="39137">MPNSLDKVIQVISKPPKLRQDFEIQTLLPWLRKKSQLFSRLKTDYLKDIVRNCGHVTYEKDEVIIKQGEFGDCFYIILCGKIGIYIINKDKIDDDSDDTNALALVGSRTADGALDRSKLGNYVCPLGPGVPFGEVALMSDDCIRTASIISEEKTDLLMVDRALYNRAVKDVLAREFEEKAAFIKDSPLFSTWAPRYKKQLAMALYKESFPYESALVRQGDPLTNIYFIISGQVEMLTDTSQHVFQYPKVFMDALDENEKFLKKLDRSRPPTDPQYTACVKKKDHTKNTKMCYLAKNESIGEMEVLLDLDTYVQTAICTEKTDVLVLEMKHYERLFTKNTRGL</sequence>
<dbReference type="InterPro" id="IPR018488">
    <property type="entry name" value="cNMP-bd_CS"/>
</dbReference>
<dbReference type="InterPro" id="IPR018490">
    <property type="entry name" value="cNMP-bd_dom_sf"/>
</dbReference>
<dbReference type="InterPro" id="IPR014710">
    <property type="entry name" value="RmlC-like_jellyroll"/>
</dbReference>
<feature type="domain" description="Cyclic nucleotide-binding" evidence="1">
    <location>
        <begin position="37"/>
        <end position="185"/>
    </location>
</feature>
<dbReference type="Gene3D" id="2.60.120.10">
    <property type="entry name" value="Jelly Rolls"/>
    <property type="match status" value="2"/>
</dbReference>
<feature type="domain" description="Cyclic nucleotide-binding" evidence="1">
    <location>
        <begin position="188"/>
        <end position="260"/>
    </location>
</feature>
<proteinExistence type="predicted"/>
<reference evidence="2" key="1">
    <citation type="submission" date="2021-03" db="EMBL/GenBank/DDBJ databases">
        <authorList>
            <person name="Bekaert M."/>
        </authorList>
    </citation>
    <scope>NUCLEOTIDE SEQUENCE</scope>
</reference>
<protein>
    <recommendedName>
        <fullName evidence="1">Cyclic nucleotide-binding domain-containing protein</fullName>
    </recommendedName>
</protein>
<dbReference type="CDD" id="cd00038">
    <property type="entry name" value="CAP_ED"/>
    <property type="match status" value="2"/>
</dbReference>
<dbReference type="Pfam" id="PF00027">
    <property type="entry name" value="cNMP_binding"/>
    <property type="match status" value="1"/>
</dbReference>
<dbReference type="PANTHER" id="PTHR23011">
    <property type="entry name" value="CYCLIC NUCLEOTIDE-BINDING DOMAIN CONTAINING PROTEIN"/>
    <property type="match status" value="1"/>
</dbReference>
<name>A0A8S3TGA5_MYTED</name>
<organism evidence="2 3">
    <name type="scientific">Mytilus edulis</name>
    <name type="common">Blue mussel</name>
    <dbReference type="NCBI Taxonomy" id="6550"/>
    <lineage>
        <taxon>Eukaryota</taxon>
        <taxon>Metazoa</taxon>
        <taxon>Spiralia</taxon>
        <taxon>Lophotrochozoa</taxon>
        <taxon>Mollusca</taxon>
        <taxon>Bivalvia</taxon>
        <taxon>Autobranchia</taxon>
        <taxon>Pteriomorphia</taxon>
        <taxon>Mytilida</taxon>
        <taxon>Mytiloidea</taxon>
        <taxon>Mytilidae</taxon>
        <taxon>Mytilinae</taxon>
        <taxon>Mytilus</taxon>
    </lineage>
</organism>
<dbReference type="AlphaFoldDB" id="A0A8S3TGA5"/>
<evidence type="ECO:0000313" key="3">
    <source>
        <dbReference type="Proteomes" id="UP000683360"/>
    </source>
</evidence>
<comment type="caution">
    <text evidence="2">The sequence shown here is derived from an EMBL/GenBank/DDBJ whole genome shotgun (WGS) entry which is preliminary data.</text>
</comment>
<dbReference type="InterPro" id="IPR000595">
    <property type="entry name" value="cNMP-bd_dom"/>
</dbReference>
<dbReference type="OrthoDB" id="2021138at2759"/>
<dbReference type="PROSITE" id="PS00888">
    <property type="entry name" value="CNMP_BINDING_1"/>
    <property type="match status" value="1"/>
</dbReference>
<evidence type="ECO:0000259" key="1">
    <source>
        <dbReference type="PROSITE" id="PS50042"/>
    </source>
</evidence>
<accession>A0A8S3TGA5</accession>
<gene>
    <name evidence="2" type="ORF">MEDL_43004</name>
</gene>
<dbReference type="SUPFAM" id="SSF51206">
    <property type="entry name" value="cAMP-binding domain-like"/>
    <property type="match status" value="2"/>
</dbReference>
<dbReference type="PROSITE" id="PS00889">
    <property type="entry name" value="CNMP_BINDING_2"/>
    <property type="match status" value="1"/>
</dbReference>
<evidence type="ECO:0000313" key="2">
    <source>
        <dbReference type="EMBL" id="CAG2230117.1"/>
    </source>
</evidence>
<dbReference type="Proteomes" id="UP000683360">
    <property type="component" value="Unassembled WGS sequence"/>
</dbReference>